<dbReference type="PANTHER" id="PTHR48100:SF62">
    <property type="entry name" value="GLUCOSYL-3-PHOSPHOGLYCERATE PHOSPHATASE"/>
    <property type="match status" value="1"/>
</dbReference>
<dbReference type="AlphaFoldDB" id="A0A2U0SI58"/>
<sequence length="188" mass="20223">MNAVTVHLLRHGITDAEGRLIGRTDAVPLTEGIDACAERVGALQGLRIVTSDLWRARAAAERIAASWELPVQIDMRWRELDFGAWDGLPFDAIDRDALAAFQTDPADRSPPGGEAWPALVARVTAALATIDRPTLVVTHGGAMRAALASTCTINFPQLWNIALPHAALLSLRLWPGTPRIGQIVGLIT</sequence>
<dbReference type="InterPro" id="IPR050275">
    <property type="entry name" value="PGM_Phosphatase"/>
</dbReference>
<dbReference type="Gene3D" id="3.40.50.1240">
    <property type="entry name" value="Phosphoglycerate mutase-like"/>
    <property type="match status" value="1"/>
</dbReference>
<dbReference type="SUPFAM" id="SSF53254">
    <property type="entry name" value="Phosphoglycerate mutase-like"/>
    <property type="match status" value="1"/>
</dbReference>
<reference evidence="1 2" key="1">
    <citation type="submission" date="2018-05" db="EMBL/GenBank/DDBJ databases">
        <title>Description of Sphingomonas pokkalii sp nov, isolated from the rhizosphere of saline tolerant pokkali rice and its draft genome analysis.</title>
        <authorList>
            <person name="Menon R."/>
            <person name="Kumari S."/>
            <person name="Rameshkumar N."/>
        </authorList>
    </citation>
    <scope>NUCLEOTIDE SEQUENCE [LARGE SCALE GENOMIC DNA]</scope>
    <source>
        <strain evidence="1 2">L3B27</strain>
    </source>
</reference>
<protein>
    <submittedName>
        <fullName evidence="1">Histidine phosphatase family protein</fullName>
    </submittedName>
</protein>
<keyword evidence="2" id="KW-1185">Reference proteome</keyword>
<proteinExistence type="predicted"/>
<accession>A0A2U0SI58</accession>
<comment type="caution">
    <text evidence="1">The sequence shown here is derived from an EMBL/GenBank/DDBJ whole genome shotgun (WGS) entry which is preliminary data.</text>
</comment>
<dbReference type="Proteomes" id="UP000245890">
    <property type="component" value="Unassembled WGS sequence"/>
</dbReference>
<dbReference type="GO" id="GO:0005737">
    <property type="term" value="C:cytoplasm"/>
    <property type="evidence" value="ECO:0007669"/>
    <property type="project" value="TreeGrafter"/>
</dbReference>
<dbReference type="InterPro" id="IPR029033">
    <property type="entry name" value="His_PPase_superfam"/>
</dbReference>
<name>A0A2U0SI58_9SPHN</name>
<gene>
    <name evidence="1" type="ORF">DD559_18235</name>
</gene>
<dbReference type="Pfam" id="PF00300">
    <property type="entry name" value="His_Phos_1"/>
    <property type="match status" value="1"/>
</dbReference>
<dbReference type="GO" id="GO:0016791">
    <property type="term" value="F:phosphatase activity"/>
    <property type="evidence" value="ECO:0007669"/>
    <property type="project" value="TreeGrafter"/>
</dbReference>
<evidence type="ECO:0000313" key="2">
    <source>
        <dbReference type="Proteomes" id="UP000245890"/>
    </source>
</evidence>
<dbReference type="InterPro" id="IPR013078">
    <property type="entry name" value="His_Pase_superF_clade-1"/>
</dbReference>
<dbReference type="PANTHER" id="PTHR48100">
    <property type="entry name" value="BROAD-SPECIFICITY PHOSPHATASE YOR283W-RELATED"/>
    <property type="match status" value="1"/>
</dbReference>
<dbReference type="RefSeq" id="WP_116470425.1">
    <property type="nucleotide sequence ID" value="NZ_QENQ01000001.1"/>
</dbReference>
<organism evidence="1 2">
    <name type="scientific">Sphingomonas pokkalii</name>
    <dbReference type="NCBI Taxonomy" id="2175090"/>
    <lineage>
        <taxon>Bacteria</taxon>
        <taxon>Pseudomonadati</taxon>
        <taxon>Pseudomonadota</taxon>
        <taxon>Alphaproteobacteria</taxon>
        <taxon>Sphingomonadales</taxon>
        <taxon>Sphingomonadaceae</taxon>
        <taxon>Sphingomonas</taxon>
    </lineage>
</organism>
<dbReference type="OrthoDB" id="5449373at2"/>
<dbReference type="SMART" id="SM00855">
    <property type="entry name" value="PGAM"/>
    <property type="match status" value="1"/>
</dbReference>
<evidence type="ECO:0000313" key="1">
    <source>
        <dbReference type="EMBL" id="PVX31031.1"/>
    </source>
</evidence>
<dbReference type="EMBL" id="QENQ01000001">
    <property type="protein sequence ID" value="PVX31031.1"/>
    <property type="molecule type" value="Genomic_DNA"/>
</dbReference>